<protein>
    <submittedName>
        <fullName evidence="1">25168_t:CDS:1</fullName>
    </submittedName>
</protein>
<accession>A0ABM8VWT1</accession>
<dbReference type="Proteomes" id="UP000789901">
    <property type="component" value="Unassembled WGS sequence"/>
</dbReference>
<gene>
    <name evidence="1" type="ORF">GMARGA_LOCUS543</name>
</gene>
<reference evidence="1 2" key="1">
    <citation type="submission" date="2021-06" db="EMBL/GenBank/DDBJ databases">
        <authorList>
            <person name="Kallberg Y."/>
            <person name="Tangrot J."/>
            <person name="Rosling A."/>
        </authorList>
    </citation>
    <scope>NUCLEOTIDE SEQUENCE [LARGE SCALE GENOMIC DNA]</scope>
    <source>
        <strain evidence="1 2">120-4 pot B 10/14</strain>
    </source>
</reference>
<name>A0ABM8VWT1_GIGMA</name>
<dbReference type="EMBL" id="CAJVQB010000092">
    <property type="protein sequence ID" value="CAG8466028.1"/>
    <property type="molecule type" value="Genomic_DNA"/>
</dbReference>
<keyword evidence="2" id="KW-1185">Reference proteome</keyword>
<proteinExistence type="predicted"/>
<comment type="caution">
    <text evidence="1">The sequence shown here is derived from an EMBL/GenBank/DDBJ whole genome shotgun (WGS) entry which is preliminary data.</text>
</comment>
<evidence type="ECO:0000313" key="1">
    <source>
        <dbReference type="EMBL" id="CAG8466028.1"/>
    </source>
</evidence>
<evidence type="ECO:0000313" key="2">
    <source>
        <dbReference type="Proteomes" id="UP000789901"/>
    </source>
</evidence>
<organism evidence="1 2">
    <name type="scientific">Gigaspora margarita</name>
    <dbReference type="NCBI Taxonomy" id="4874"/>
    <lineage>
        <taxon>Eukaryota</taxon>
        <taxon>Fungi</taxon>
        <taxon>Fungi incertae sedis</taxon>
        <taxon>Mucoromycota</taxon>
        <taxon>Glomeromycotina</taxon>
        <taxon>Glomeromycetes</taxon>
        <taxon>Diversisporales</taxon>
        <taxon>Gigasporaceae</taxon>
        <taxon>Gigaspora</taxon>
    </lineage>
</organism>
<sequence>MALHLEIILEPELQTLIDLIKTTQNHNTYVQYGVYIESCAKRLGWHEVLDCTLYEPLELIEAKKRIINLKFMNVSEIVKMISNAFSKVELSSNDLLLSGILNVEALDTSNSSIKKALQEIKLWDNKFIKNQVRAGNSLIPNNGDCLLYLRTQILIDSIKRLWRMPMLQLGSTKFNESSWAHYVLQPIVNFIVDFKESDICIRWDTIISKASLERNNEKGPIKKNDIYGVYESEGHFDLELILEEISNGPFNQSSQVQVYIKEDRSKLSKCGKDALDFEINNYAKSHNCDLVKMQEIKVYLLHAHGIVEIPYLNNSVDKLIKLIQFLYTFSIHIEENLRLIKEIFDENLDKDHISSNYSSEDNDRNEGKDIFNHKEVEEREEISSKMFAFIPTYNTPRSSIN</sequence>